<keyword evidence="1" id="KW-0547">Nucleotide-binding</keyword>
<accession>D2VMA7</accession>
<keyword evidence="3" id="KW-1185">Reference proteome</keyword>
<dbReference type="SMART" id="SM00173">
    <property type="entry name" value="RAS"/>
    <property type="match status" value="1"/>
</dbReference>
<gene>
    <name evidence="2" type="ORF">NAEGRDRAFT_70068</name>
</gene>
<dbReference type="SMART" id="SM00175">
    <property type="entry name" value="RAB"/>
    <property type="match status" value="1"/>
</dbReference>
<dbReference type="GeneID" id="8862649"/>
<dbReference type="GO" id="GO:0005525">
    <property type="term" value="F:GTP binding"/>
    <property type="evidence" value="ECO:0007669"/>
    <property type="project" value="InterPro"/>
</dbReference>
<dbReference type="OrthoDB" id="63533at2759"/>
<dbReference type="Pfam" id="PF00071">
    <property type="entry name" value="Ras"/>
    <property type="match status" value="1"/>
</dbReference>
<reference evidence="2 3" key="1">
    <citation type="journal article" date="2010" name="Cell">
        <title>The genome of Naegleria gruberi illuminates early eukaryotic versatility.</title>
        <authorList>
            <person name="Fritz-Laylin L.K."/>
            <person name="Prochnik S.E."/>
            <person name="Ginger M.L."/>
            <person name="Dacks J.B."/>
            <person name="Carpenter M.L."/>
            <person name="Field M.C."/>
            <person name="Kuo A."/>
            <person name="Paredez A."/>
            <person name="Chapman J."/>
            <person name="Pham J."/>
            <person name="Shu S."/>
            <person name="Neupane R."/>
            <person name="Cipriano M."/>
            <person name="Mancuso J."/>
            <person name="Tu H."/>
            <person name="Salamov A."/>
            <person name="Lindquist E."/>
            <person name="Shapiro H."/>
            <person name="Lucas S."/>
            <person name="Grigoriev I.V."/>
            <person name="Cande W.Z."/>
            <person name="Fulton C."/>
            <person name="Rokhsar D.S."/>
            <person name="Dawson S.C."/>
        </authorList>
    </citation>
    <scope>NUCLEOTIDE SEQUENCE [LARGE SCALE GENOMIC DNA]</scope>
    <source>
        <strain evidence="2 3">NEG-M</strain>
    </source>
</reference>
<organism evidence="3">
    <name type="scientific">Naegleria gruberi</name>
    <name type="common">Amoeba</name>
    <dbReference type="NCBI Taxonomy" id="5762"/>
    <lineage>
        <taxon>Eukaryota</taxon>
        <taxon>Discoba</taxon>
        <taxon>Heterolobosea</taxon>
        <taxon>Tetramitia</taxon>
        <taxon>Eutetramitia</taxon>
        <taxon>Vahlkampfiidae</taxon>
        <taxon>Naegleria</taxon>
    </lineage>
</organism>
<protein>
    <submittedName>
        <fullName evidence="2">Predicted protein</fullName>
    </submittedName>
</protein>
<dbReference type="STRING" id="5762.D2VMA7"/>
<dbReference type="eggNOG" id="KOG0088">
    <property type="taxonomic scope" value="Eukaryota"/>
</dbReference>
<dbReference type="VEuPathDB" id="AmoebaDB:NAEGRDRAFT_70068"/>
<name>D2VMA7_NAEGR</name>
<dbReference type="KEGG" id="ngr:NAEGRDRAFT_70068"/>
<evidence type="ECO:0000313" key="2">
    <source>
        <dbReference type="EMBL" id="EFC41955.1"/>
    </source>
</evidence>
<proteinExistence type="predicted"/>
<dbReference type="GO" id="GO:0003924">
    <property type="term" value="F:GTPase activity"/>
    <property type="evidence" value="ECO:0007669"/>
    <property type="project" value="InterPro"/>
</dbReference>
<dbReference type="EMBL" id="GG738882">
    <property type="protein sequence ID" value="EFC41955.1"/>
    <property type="molecule type" value="Genomic_DNA"/>
</dbReference>
<dbReference type="InterPro" id="IPR001806">
    <property type="entry name" value="Small_GTPase"/>
</dbReference>
<dbReference type="Proteomes" id="UP000006671">
    <property type="component" value="Unassembled WGS sequence"/>
</dbReference>
<dbReference type="PROSITE" id="PS51419">
    <property type="entry name" value="RAB"/>
    <property type="match status" value="1"/>
</dbReference>
<dbReference type="PANTHER" id="PTHR47978">
    <property type="match status" value="1"/>
</dbReference>
<dbReference type="PROSITE" id="PS51421">
    <property type="entry name" value="RAS"/>
    <property type="match status" value="1"/>
</dbReference>
<dbReference type="RefSeq" id="XP_002674699.1">
    <property type="nucleotide sequence ID" value="XM_002674653.1"/>
</dbReference>
<dbReference type="Gene3D" id="3.40.50.300">
    <property type="entry name" value="P-loop containing nucleotide triphosphate hydrolases"/>
    <property type="match status" value="1"/>
</dbReference>
<sequence length="153" mass="18019">MSPNFSIKEYYLKDVFKAQVQLFDTPNPQVYTRIPHMFFRNSSVLLLIFDVTLKSSFERISQISKNYVEQLREKNEHPEIMIIGTKTDLDESLRVVSYNEALGLAFKQFDGSLYFELSNTDIKQPISVIWYCLIQRYLLQQSLVHIQTDPTRL</sequence>
<evidence type="ECO:0000313" key="3">
    <source>
        <dbReference type="Proteomes" id="UP000006671"/>
    </source>
</evidence>
<dbReference type="AlphaFoldDB" id="D2VMA7"/>
<dbReference type="OMA" id="ATFIFEM"/>
<evidence type="ECO:0000256" key="1">
    <source>
        <dbReference type="ARBA" id="ARBA00022741"/>
    </source>
</evidence>
<dbReference type="InParanoid" id="D2VMA7"/>
<dbReference type="InterPro" id="IPR027417">
    <property type="entry name" value="P-loop_NTPase"/>
</dbReference>
<dbReference type="SUPFAM" id="SSF52540">
    <property type="entry name" value="P-loop containing nucleoside triphosphate hydrolases"/>
    <property type="match status" value="1"/>
</dbReference>